<dbReference type="PANTHER" id="PTHR46257">
    <property type="entry name" value="TYROSINE-PROTEIN PHOSPHATASE CORKSCREW"/>
    <property type="match status" value="1"/>
</dbReference>
<evidence type="ECO:0000313" key="5">
    <source>
        <dbReference type="EMBL" id="VDM71492.1"/>
    </source>
</evidence>
<dbReference type="GO" id="GO:0000278">
    <property type="term" value="P:mitotic cell cycle"/>
    <property type="evidence" value="ECO:0007669"/>
    <property type="project" value="TreeGrafter"/>
</dbReference>
<dbReference type="PROSITE" id="PS50055">
    <property type="entry name" value="TYR_PHOSPHATASE_PTP"/>
    <property type="match status" value="1"/>
</dbReference>
<dbReference type="SUPFAM" id="SSF52799">
    <property type="entry name" value="(Phosphotyrosine protein) phosphatases II"/>
    <property type="match status" value="1"/>
</dbReference>
<dbReference type="GO" id="GO:0005737">
    <property type="term" value="C:cytoplasm"/>
    <property type="evidence" value="ECO:0007669"/>
    <property type="project" value="TreeGrafter"/>
</dbReference>
<dbReference type="GO" id="GO:0035556">
    <property type="term" value="P:intracellular signal transduction"/>
    <property type="evidence" value="ECO:0007669"/>
    <property type="project" value="TreeGrafter"/>
</dbReference>
<organism evidence="5 6">
    <name type="scientific">Strongylus vulgaris</name>
    <name type="common">Blood worm</name>
    <dbReference type="NCBI Taxonomy" id="40348"/>
    <lineage>
        <taxon>Eukaryota</taxon>
        <taxon>Metazoa</taxon>
        <taxon>Ecdysozoa</taxon>
        <taxon>Nematoda</taxon>
        <taxon>Chromadorea</taxon>
        <taxon>Rhabditida</taxon>
        <taxon>Rhabditina</taxon>
        <taxon>Rhabditomorpha</taxon>
        <taxon>Strongyloidea</taxon>
        <taxon>Strongylidae</taxon>
        <taxon>Strongylus</taxon>
    </lineage>
</organism>
<protein>
    <recommendedName>
        <fullName evidence="1">protein-tyrosine-phosphatase</fullName>
        <ecNumber evidence="1">3.1.3.48</ecNumber>
    </recommendedName>
</protein>
<evidence type="ECO:0000313" key="6">
    <source>
        <dbReference type="Proteomes" id="UP000270094"/>
    </source>
</evidence>
<dbReference type="Gene3D" id="3.90.190.10">
    <property type="entry name" value="Protein tyrosine phosphatase superfamily"/>
    <property type="match status" value="1"/>
</dbReference>
<reference evidence="5 6" key="1">
    <citation type="submission" date="2018-11" db="EMBL/GenBank/DDBJ databases">
        <authorList>
            <consortium name="Pathogen Informatics"/>
        </authorList>
    </citation>
    <scope>NUCLEOTIDE SEQUENCE [LARGE SCALE GENOMIC DNA]</scope>
</reference>
<evidence type="ECO:0000256" key="3">
    <source>
        <dbReference type="ARBA" id="ARBA00022912"/>
    </source>
</evidence>
<evidence type="ECO:0000259" key="4">
    <source>
        <dbReference type="PROSITE" id="PS50055"/>
    </source>
</evidence>
<dbReference type="AlphaFoldDB" id="A0A3P7KWC6"/>
<dbReference type="InterPro" id="IPR052123">
    <property type="entry name" value="Non-rcpt_Tyr_Phosphatase"/>
</dbReference>
<name>A0A3P7KWC6_STRVU</name>
<dbReference type="GO" id="GO:0001784">
    <property type="term" value="F:phosphotyrosine residue binding"/>
    <property type="evidence" value="ECO:0007669"/>
    <property type="project" value="TreeGrafter"/>
</dbReference>
<sequence length="118" mass="14002">MCLSYTVDFLKIPQGPPLHLYADREYISTQGCLPNTLLDFWRMVWQENTRVIVMTTKEMERSRSKCHVYWPALREELNLREYVIKTVEEIKVPGDNGLDMFIKRRFMVAKKGLLFSII</sequence>
<dbReference type="InterPro" id="IPR000242">
    <property type="entry name" value="PTP_cat"/>
</dbReference>
<dbReference type="OrthoDB" id="8815311at2759"/>
<evidence type="ECO:0000256" key="2">
    <source>
        <dbReference type="ARBA" id="ARBA00022801"/>
    </source>
</evidence>
<keyword evidence="2" id="KW-0378">Hydrolase</keyword>
<dbReference type="Pfam" id="PF00102">
    <property type="entry name" value="Y_phosphatase"/>
    <property type="match status" value="1"/>
</dbReference>
<evidence type="ECO:0000256" key="1">
    <source>
        <dbReference type="ARBA" id="ARBA00013064"/>
    </source>
</evidence>
<proteinExistence type="predicted"/>
<feature type="domain" description="Tyrosine-protein phosphatase" evidence="4">
    <location>
        <begin position="19"/>
        <end position="108"/>
    </location>
</feature>
<accession>A0A3P7KWC6</accession>
<dbReference type="PANTHER" id="PTHR46257:SF3">
    <property type="entry name" value="TYROSINE-PROTEIN PHOSPHATASE CORKSCREW"/>
    <property type="match status" value="1"/>
</dbReference>
<dbReference type="EMBL" id="UYYB01020646">
    <property type="protein sequence ID" value="VDM71492.1"/>
    <property type="molecule type" value="Genomic_DNA"/>
</dbReference>
<keyword evidence="6" id="KW-1185">Reference proteome</keyword>
<gene>
    <name evidence="5" type="ORF">SVUK_LOCUS6490</name>
</gene>
<dbReference type="EC" id="3.1.3.48" evidence="1"/>
<dbReference type="InterPro" id="IPR029021">
    <property type="entry name" value="Prot-tyrosine_phosphatase-like"/>
</dbReference>
<dbReference type="Proteomes" id="UP000270094">
    <property type="component" value="Unassembled WGS sequence"/>
</dbReference>
<dbReference type="GO" id="GO:0004726">
    <property type="term" value="F:non-membrane spanning protein tyrosine phosphatase activity"/>
    <property type="evidence" value="ECO:0007669"/>
    <property type="project" value="TreeGrafter"/>
</dbReference>
<keyword evidence="3" id="KW-0904">Protein phosphatase</keyword>
<dbReference type="GO" id="GO:0030154">
    <property type="term" value="P:cell differentiation"/>
    <property type="evidence" value="ECO:0007669"/>
    <property type="project" value="TreeGrafter"/>
</dbReference>